<dbReference type="GeneID" id="4617976"/>
<keyword evidence="2" id="KW-1185">Reference proteome</keyword>
<dbReference type="AlphaFoldDB" id="A1RVP2"/>
<protein>
    <submittedName>
        <fullName evidence="1">Uncharacterized protein</fullName>
    </submittedName>
</protein>
<reference evidence="1" key="1">
    <citation type="submission" date="2006-12" db="EMBL/GenBank/DDBJ databases">
        <title>Complete sequence of Pyrobaculum islandicum DSM 4184.</title>
        <authorList>
            <person name="Copeland A."/>
            <person name="Lucas S."/>
            <person name="Lapidus A."/>
            <person name="Barry K."/>
            <person name="Detter J.C."/>
            <person name="Glavina del Rio T."/>
            <person name="Dalin E."/>
            <person name="Tice H."/>
            <person name="Pitluck S."/>
            <person name="Meincke L."/>
            <person name="Brettin T."/>
            <person name="Bruce D."/>
            <person name="Han C."/>
            <person name="Tapia R."/>
            <person name="Gilna P."/>
            <person name="Schmutz J."/>
            <person name="Larimer F."/>
            <person name="Land M."/>
            <person name="Hauser L."/>
            <person name="Kyrpides N."/>
            <person name="Mikhailova N."/>
            <person name="Cozen A.E."/>
            <person name="Fitz-Gibbon S.T."/>
            <person name="House C.H."/>
            <person name="Saltikov C."/>
            <person name="Lowe T."/>
            <person name="Richardson P."/>
        </authorList>
    </citation>
    <scope>NUCLEOTIDE SEQUENCE [LARGE SCALE GENOMIC DNA]</scope>
    <source>
        <strain evidence="1">DSM 4184</strain>
    </source>
</reference>
<gene>
    <name evidence="1" type="ordered locus">Pisl_1876</name>
</gene>
<evidence type="ECO:0000313" key="1">
    <source>
        <dbReference type="EMBL" id="ABL89024.1"/>
    </source>
</evidence>
<organism evidence="1 2">
    <name type="scientific">Pyrobaculum islandicum (strain DSM 4184 / JCM 9189 / GEO3)</name>
    <dbReference type="NCBI Taxonomy" id="384616"/>
    <lineage>
        <taxon>Archaea</taxon>
        <taxon>Thermoproteota</taxon>
        <taxon>Thermoprotei</taxon>
        <taxon>Thermoproteales</taxon>
        <taxon>Thermoproteaceae</taxon>
        <taxon>Pyrobaculum</taxon>
    </lineage>
</organism>
<dbReference type="KEGG" id="pis:Pisl_1876"/>
<dbReference type="Proteomes" id="UP000002595">
    <property type="component" value="Chromosome"/>
</dbReference>
<proteinExistence type="predicted"/>
<evidence type="ECO:0000313" key="2">
    <source>
        <dbReference type="Proteomes" id="UP000002595"/>
    </source>
</evidence>
<dbReference type="HOGENOM" id="CLU_2461888_0_0_2"/>
<accession>A1RVP2</accession>
<sequence length="90" mass="10384">MDLLKFIETFNAEIAKRLDVVESRGETNGLMEWVNGRVGNYEVYFLWFPKTKRLAYAVRGPGLRKEEVVNLGSVFEAVAYVERVISQLKK</sequence>
<dbReference type="eggNOG" id="arCOG05686">
    <property type="taxonomic scope" value="Archaea"/>
</dbReference>
<dbReference type="RefSeq" id="WP_011763599.1">
    <property type="nucleotide sequence ID" value="NC_008701.1"/>
</dbReference>
<dbReference type="OrthoDB" id="27717at2157"/>
<name>A1RVP2_PYRIL</name>
<dbReference type="EMBL" id="CP000504">
    <property type="protein sequence ID" value="ABL89024.1"/>
    <property type="molecule type" value="Genomic_DNA"/>
</dbReference>